<dbReference type="EMBL" id="DXEQ01000066">
    <property type="protein sequence ID" value="HIX71843.1"/>
    <property type="molecule type" value="Genomic_DNA"/>
</dbReference>
<evidence type="ECO:0000313" key="4">
    <source>
        <dbReference type="Proteomes" id="UP000886805"/>
    </source>
</evidence>
<keyword evidence="3" id="KW-0067">ATP-binding</keyword>
<keyword evidence="3" id="KW-0547">Nucleotide-binding</keyword>
<keyword evidence="1" id="KW-1133">Transmembrane helix</keyword>
<feature type="transmembrane region" description="Helical" evidence="1">
    <location>
        <begin position="306"/>
        <end position="327"/>
    </location>
</feature>
<feature type="transmembrane region" description="Helical" evidence="1">
    <location>
        <begin position="12"/>
        <end position="31"/>
    </location>
</feature>
<evidence type="ECO:0000256" key="1">
    <source>
        <dbReference type="SAM" id="Phobius"/>
    </source>
</evidence>
<dbReference type="InterPro" id="IPR036890">
    <property type="entry name" value="HATPase_C_sf"/>
</dbReference>
<evidence type="ECO:0000313" key="3">
    <source>
        <dbReference type="EMBL" id="HIX71843.1"/>
    </source>
</evidence>
<feature type="transmembrane region" description="Helical" evidence="1">
    <location>
        <begin position="257"/>
        <end position="278"/>
    </location>
</feature>
<dbReference type="GO" id="GO:0042802">
    <property type="term" value="F:identical protein binding"/>
    <property type="evidence" value="ECO:0007669"/>
    <property type="project" value="TreeGrafter"/>
</dbReference>
<keyword evidence="1" id="KW-0472">Membrane</keyword>
<sequence length="556" mass="62192">MKKSIFRWLGPAIFLLTCAGVVWFLHLFTIADENMTYINWDSSVQIMEDGSEVPFHTDEYNNMTDLSGTYRFTGQIPAGLPNGSLLFEVSGLSLTLQLNGTEIYRSSSASPQNLAFMPQATIPLTADTSGTLVMTCEILDSTGTMFPPLLRYIPMGMEEIQMTALSNRAAFPAGAAALALVLAVGLFLLSLTVQRTDCSLLALIGAAAGLISHQIGQEQGSYFLPNAVYTFLSRQEISLAVIGLLLLYLFLNKNRQFFRYLGIVSAWSAAALVLAYLLSMLREGDLYRYINNALSTLAYTGLYSNLTYWITLWLTVVCILISAYGTVRSFVRQQAELENLQLKNQLTVNSYHAIEEKMRESAAVRHEMKHNLIALDSLCVKKDYSGVHELLQTLLKQNAQQTRVHFTENVTINSILQDASVRAAKANIPFEAKVHVPKDLSIPEQDLCILLMNMLDNALDACLRIEDPQKRYIRFRCNSKNEFFAIHCENSFSGEVHRDKRGKIISIKENSCLHGFGLAQMSAIAEKYHSLLDISYEPNRSFHIKTALKLPDRSDT</sequence>
<organism evidence="3 4">
    <name type="scientific">Candidatus Anaerobutyricum stercoripullorum</name>
    <dbReference type="NCBI Taxonomy" id="2838456"/>
    <lineage>
        <taxon>Bacteria</taxon>
        <taxon>Bacillati</taxon>
        <taxon>Bacillota</taxon>
        <taxon>Clostridia</taxon>
        <taxon>Lachnospirales</taxon>
        <taxon>Lachnospiraceae</taxon>
        <taxon>Anaerobutyricum</taxon>
    </lineage>
</organism>
<name>A0A9D1X2N0_9FIRM</name>
<dbReference type="AlphaFoldDB" id="A0A9D1X2N0"/>
<feature type="transmembrane region" description="Helical" evidence="1">
    <location>
        <begin position="169"/>
        <end position="191"/>
    </location>
</feature>
<comment type="caution">
    <text evidence="3">The sequence shown here is derived from an EMBL/GenBank/DDBJ whole genome shotgun (WGS) entry which is preliminary data.</text>
</comment>
<reference evidence="3" key="1">
    <citation type="journal article" date="2021" name="PeerJ">
        <title>Extensive microbial diversity within the chicken gut microbiome revealed by metagenomics and culture.</title>
        <authorList>
            <person name="Gilroy R."/>
            <person name="Ravi A."/>
            <person name="Getino M."/>
            <person name="Pursley I."/>
            <person name="Horton D.L."/>
            <person name="Alikhan N.F."/>
            <person name="Baker D."/>
            <person name="Gharbi K."/>
            <person name="Hall N."/>
            <person name="Watson M."/>
            <person name="Adriaenssens E.M."/>
            <person name="Foster-Nyarko E."/>
            <person name="Jarju S."/>
            <person name="Secka A."/>
            <person name="Antonio M."/>
            <person name="Oren A."/>
            <person name="Chaudhuri R.R."/>
            <person name="La Ragione R."/>
            <person name="Hildebrand F."/>
            <person name="Pallen M.J."/>
        </authorList>
    </citation>
    <scope>NUCLEOTIDE SEQUENCE</scope>
    <source>
        <strain evidence="3">ChiSxjej3B15-1167</strain>
    </source>
</reference>
<reference evidence="3" key="2">
    <citation type="submission" date="2021-04" db="EMBL/GenBank/DDBJ databases">
        <authorList>
            <person name="Gilroy R."/>
        </authorList>
    </citation>
    <scope>NUCLEOTIDE SEQUENCE</scope>
    <source>
        <strain evidence="3">ChiSxjej3B15-1167</strain>
    </source>
</reference>
<gene>
    <name evidence="3" type="ORF">H9849_02360</name>
</gene>
<feature type="domain" description="Sensor histidine kinase NatK-like C-terminal" evidence="2">
    <location>
        <begin position="445"/>
        <end position="545"/>
    </location>
</feature>
<proteinExistence type="predicted"/>
<dbReference type="Proteomes" id="UP000886805">
    <property type="component" value="Unassembled WGS sequence"/>
</dbReference>
<dbReference type="InterPro" id="IPR032834">
    <property type="entry name" value="NatK-like_C"/>
</dbReference>
<dbReference type="CDD" id="cd16935">
    <property type="entry name" value="HATPase_AgrC-ComD-like"/>
    <property type="match status" value="1"/>
</dbReference>
<dbReference type="Gene3D" id="3.30.565.10">
    <property type="entry name" value="Histidine kinase-like ATPase, C-terminal domain"/>
    <property type="match status" value="1"/>
</dbReference>
<protein>
    <submittedName>
        <fullName evidence="3">ATP-binding protein</fullName>
    </submittedName>
</protein>
<dbReference type="Pfam" id="PF14501">
    <property type="entry name" value="HATPase_c_5"/>
    <property type="match status" value="1"/>
</dbReference>
<dbReference type="PANTHER" id="PTHR40448:SF1">
    <property type="entry name" value="TWO-COMPONENT SENSOR HISTIDINE KINASE"/>
    <property type="match status" value="1"/>
</dbReference>
<feature type="transmembrane region" description="Helical" evidence="1">
    <location>
        <begin position="198"/>
        <end position="216"/>
    </location>
</feature>
<feature type="transmembrane region" description="Helical" evidence="1">
    <location>
        <begin position="228"/>
        <end position="250"/>
    </location>
</feature>
<keyword evidence="1" id="KW-0812">Transmembrane</keyword>
<evidence type="ECO:0000259" key="2">
    <source>
        <dbReference type="Pfam" id="PF14501"/>
    </source>
</evidence>
<dbReference type="SUPFAM" id="SSF55874">
    <property type="entry name" value="ATPase domain of HSP90 chaperone/DNA topoisomerase II/histidine kinase"/>
    <property type="match status" value="1"/>
</dbReference>
<dbReference type="GO" id="GO:0005524">
    <property type="term" value="F:ATP binding"/>
    <property type="evidence" value="ECO:0007669"/>
    <property type="project" value="UniProtKB-KW"/>
</dbReference>
<dbReference type="PANTHER" id="PTHR40448">
    <property type="entry name" value="TWO-COMPONENT SENSOR HISTIDINE KINASE"/>
    <property type="match status" value="1"/>
</dbReference>
<accession>A0A9D1X2N0</accession>